<organism evidence="7 8">
    <name type="scientific">Nyctiprogne leucopyga</name>
    <dbReference type="NCBI Taxonomy" id="382315"/>
    <lineage>
        <taxon>Eukaryota</taxon>
        <taxon>Metazoa</taxon>
        <taxon>Chordata</taxon>
        <taxon>Craniata</taxon>
        <taxon>Vertebrata</taxon>
        <taxon>Euteleostomi</taxon>
        <taxon>Archelosauria</taxon>
        <taxon>Archosauria</taxon>
        <taxon>Dinosauria</taxon>
        <taxon>Saurischia</taxon>
        <taxon>Theropoda</taxon>
        <taxon>Coelurosauria</taxon>
        <taxon>Aves</taxon>
        <taxon>Neognathae</taxon>
        <taxon>Neoaves</taxon>
        <taxon>Strisores</taxon>
        <taxon>Caprimulgiformes</taxon>
        <taxon>Caprimulgidae</taxon>
        <taxon>Chordeilinae</taxon>
        <taxon>Nyctiprogne</taxon>
    </lineage>
</organism>
<dbReference type="Proteomes" id="UP000551823">
    <property type="component" value="Unassembled WGS sequence"/>
</dbReference>
<evidence type="ECO:0000256" key="5">
    <source>
        <dbReference type="SAM" id="MobiDB-lite"/>
    </source>
</evidence>
<evidence type="ECO:0000256" key="3">
    <source>
        <dbReference type="ARBA" id="ARBA00022729"/>
    </source>
</evidence>
<feature type="region of interest" description="Disordered" evidence="5">
    <location>
        <begin position="136"/>
        <end position="196"/>
    </location>
</feature>
<accession>A0A7L4CJS5</accession>
<gene>
    <name evidence="7" type="primary">Muc5b</name>
    <name evidence="7" type="ORF">NYCLEU_R14377</name>
</gene>
<dbReference type="Pfam" id="PF13330">
    <property type="entry name" value="Mucin2_WxxW"/>
    <property type="match status" value="1"/>
</dbReference>
<proteinExistence type="predicted"/>
<dbReference type="AlphaFoldDB" id="A0A7L4CJS5"/>
<evidence type="ECO:0000256" key="2">
    <source>
        <dbReference type="ARBA" id="ARBA00022525"/>
    </source>
</evidence>
<feature type="domain" description="WxxW" evidence="6">
    <location>
        <begin position="17"/>
        <end position="103"/>
    </location>
</feature>
<evidence type="ECO:0000256" key="4">
    <source>
        <dbReference type="ARBA" id="ARBA00023180"/>
    </source>
</evidence>
<reference evidence="7 8" key="1">
    <citation type="submission" date="2019-09" db="EMBL/GenBank/DDBJ databases">
        <title>Bird 10,000 Genomes (B10K) Project - Family phase.</title>
        <authorList>
            <person name="Zhang G."/>
        </authorList>
    </citation>
    <scope>NUCLEOTIDE SEQUENCE [LARGE SCALE GENOMIC DNA]</scope>
    <source>
        <strain evidence="7">B10K-DU-005-01</strain>
    </source>
</reference>
<sequence>PTATPVTSVCVKKVCTWSDWYDSTQPENREESGDYETFENLKHKGYSLCKNPNAVQCRAKEYPDREITNLNQTVQCSEGKGLTCNNKDQHSKQCYNYEIRISCCSYVPCSETPTTAPPRTTEEFTTTTAVTSTAFTLQTKIKTTPQKETQAQKTQEPTTPSTESESTTPLPETSATSPVPTTASQTMSTPVETTTV</sequence>
<feature type="non-terminal residue" evidence="7">
    <location>
        <position position="1"/>
    </location>
</feature>
<evidence type="ECO:0000259" key="6">
    <source>
        <dbReference type="Pfam" id="PF13330"/>
    </source>
</evidence>
<feature type="compositionally biased region" description="Low complexity" evidence="5">
    <location>
        <begin position="154"/>
        <end position="186"/>
    </location>
</feature>
<protein>
    <submittedName>
        <fullName evidence="7">MUC5B protein</fullName>
    </submittedName>
</protein>
<evidence type="ECO:0000256" key="1">
    <source>
        <dbReference type="ARBA" id="ARBA00004613"/>
    </source>
</evidence>
<keyword evidence="8" id="KW-1185">Reference proteome</keyword>
<dbReference type="GO" id="GO:0005576">
    <property type="term" value="C:extracellular region"/>
    <property type="evidence" value="ECO:0007669"/>
    <property type="project" value="UniProtKB-SubCell"/>
</dbReference>
<comment type="subcellular location">
    <subcellularLocation>
        <location evidence="1">Secreted</location>
    </subcellularLocation>
</comment>
<evidence type="ECO:0000313" key="7">
    <source>
        <dbReference type="EMBL" id="NXW50399.1"/>
    </source>
</evidence>
<keyword evidence="2" id="KW-0964">Secreted</keyword>
<keyword evidence="3" id="KW-0732">Signal</keyword>
<feature type="non-terminal residue" evidence="7">
    <location>
        <position position="196"/>
    </location>
</feature>
<keyword evidence="4" id="KW-0325">Glycoprotein</keyword>
<comment type="caution">
    <text evidence="7">The sequence shown here is derived from an EMBL/GenBank/DDBJ whole genome shotgun (WGS) entry which is preliminary data.</text>
</comment>
<dbReference type="EMBL" id="VZZU01004362">
    <property type="protein sequence ID" value="NXW50399.1"/>
    <property type="molecule type" value="Genomic_DNA"/>
</dbReference>
<feature type="compositionally biased region" description="Polar residues" evidence="5">
    <location>
        <begin position="137"/>
        <end position="153"/>
    </location>
</feature>
<evidence type="ECO:0000313" key="8">
    <source>
        <dbReference type="Proteomes" id="UP000551823"/>
    </source>
</evidence>
<dbReference type="InterPro" id="IPR025155">
    <property type="entry name" value="WxxW_domain"/>
</dbReference>
<name>A0A7L4CJS5_9AVES</name>
<feature type="compositionally biased region" description="Polar residues" evidence="5">
    <location>
        <begin position="187"/>
        <end position="196"/>
    </location>
</feature>